<sequence length="526" mass="57968">MGGNQCCVINCRAACHDHATEEPDHELSFYSFPSWRRTEGEEISDLTKRRRMAWVAAVGRPDITFAKIPVSMKVCSRHFQSGRPADEMLEDDPDWVPSVHMRPEDDADWLPNVHMKLEDDDWLPNVHIKPEDPEAVGPSPADQEEEDGAEDVSGDDEDEDEERLREPTGDRQSERTSGGECGTCARRRERLNRLLAENAALRYELERCRLGEGFLEASDERVRYYTGLQCFAVLMGLLQHLLPQLQPEGAGPGEDTPPDTPTPLSPFQKLFLTLARLRLDLPAAHLAHLLGVGAGEVGHAFTETLCALHGRLGPLVYWPERAWLAGGVPEPYATALGLGAGQVVALVTCLEVAIERPSSVKGREQTYSYPRRAHTMKYLLALTPQGAVAFVSRAVGGRASDLQVAESSGLLERLACGDWVLAERGFEIEEGGVGIMCAQVKNTAFGKPRLHFHVKSQEETLPRAHLRPAMQQVVSGLEGWAILGSTVPINMLFPGEKDEPALLDKIVTVCCALLNMCPTVVEHPDQ</sequence>
<keyword evidence="5 6" id="KW-0238">DNA-binding</keyword>
<evidence type="ECO:0000256" key="2">
    <source>
        <dbReference type="ARBA" id="ARBA00022723"/>
    </source>
</evidence>
<evidence type="ECO:0000256" key="6">
    <source>
        <dbReference type="PROSITE-ProRule" id="PRU00309"/>
    </source>
</evidence>
<dbReference type="SUPFAM" id="SSF57716">
    <property type="entry name" value="Glucocorticoid receptor-like (DNA-binding domain)"/>
    <property type="match status" value="1"/>
</dbReference>
<protein>
    <recommendedName>
        <fullName evidence="8">THAP-type domain-containing protein</fullName>
    </recommendedName>
</protein>
<feature type="compositionally biased region" description="Basic and acidic residues" evidence="7">
    <location>
        <begin position="162"/>
        <end position="174"/>
    </location>
</feature>
<keyword evidence="10" id="KW-1185">Reference proteome</keyword>
<dbReference type="InterPro" id="IPR006612">
    <property type="entry name" value="THAP_Znf"/>
</dbReference>
<feature type="compositionally biased region" description="Acidic residues" evidence="7">
    <location>
        <begin position="142"/>
        <end position="161"/>
    </location>
</feature>
<keyword evidence="3 6" id="KW-0863">Zinc-finger</keyword>
<dbReference type="Pfam" id="PF13613">
    <property type="entry name" value="HTH_Tnp_4"/>
    <property type="match status" value="1"/>
</dbReference>
<dbReference type="GO" id="GO:0003677">
    <property type="term" value="F:DNA binding"/>
    <property type="evidence" value="ECO:0007669"/>
    <property type="project" value="UniProtKB-UniRule"/>
</dbReference>
<dbReference type="PROSITE" id="PS50950">
    <property type="entry name" value="ZF_THAP"/>
    <property type="match status" value="1"/>
</dbReference>
<evidence type="ECO:0000256" key="4">
    <source>
        <dbReference type="ARBA" id="ARBA00022833"/>
    </source>
</evidence>
<dbReference type="Proteomes" id="UP001591681">
    <property type="component" value="Unassembled WGS sequence"/>
</dbReference>
<organism evidence="9 10">
    <name type="scientific">Coilia grayii</name>
    <name type="common">Gray's grenadier anchovy</name>
    <dbReference type="NCBI Taxonomy" id="363190"/>
    <lineage>
        <taxon>Eukaryota</taxon>
        <taxon>Metazoa</taxon>
        <taxon>Chordata</taxon>
        <taxon>Craniata</taxon>
        <taxon>Vertebrata</taxon>
        <taxon>Euteleostomi</taxon>
        <taxon>Actinopterygii</taxon>
        <taxon>Neopterygii</taxon>
        <taxon>Teleostei</taxon>
        <taxon>Clupei</taxon>
        <taxon>Clupeiformes</taxon>
        <taxon>Clupeoidei</taxon>
        <taxon>Engraulidae</taxon>
        <taxon>Coilinae</taxon>
        <taxon>Coilia</taxon>
    </lineage>
</organism>
<dbReference type="InterPro" id="IPR027806">
    <property type="entry name" value="HARBI1_dom"/>
</dbReference>
<evidence type="ECO:0000313" key="9">
    <source>
        <dbReference type="EMBL" id="KAL2086033.1"/>
    </source>
</evidence>
<evidence type="ECO:0000256" key="7">
    <source>
        <dbReference type="SAM" id="MobiDB-lite"/>
    </source>
</evidence>
<gene>
    <name evidence="9" type="ORF">ACEWY4_017092</name>
</gene>
<accession>A0ABD1JFU4</accession>
<dbReference type="AlphaFoldDB" id="A0ABD1JFU4"/>
<dbReference type="Pfam" id="PF13359">
    <property type="entry name" value="DDE_Tnp_4"/>
    <property type="match status" value="1"/>
</dbReference>
<comment type="cofactor">
    <cofactor evidence="1">
        <name>a divalent metal cation</name>
        <dbReference type="ChEBI" id="CHEBI:60240"/>
    </cofactor>
</comment>
<dbReference type="PANTHER" id="PTHR23080:SF144">
    <property type="entry name" value="SPINDLE AND KINETOCHORE ASSOCIATED COMPLEX SUBUNIT 3"/>
    <property type="match status" value="1"/>
</dbReference>
<keyword evidence="2" id="KW-0479">Metal-binding</keyword>
<keyword evidence="4" id="KW-0862">Zinc</keyword>
<dbReference type="InterPro" id="IPR027805">
    <property type="entry name" value="Transposase_HTH_dom"/>
</dbReference>
<evidence type="ECO:0000259" key="8">
    <source>
        <dbReference type="PROSITE" id="PS50950"/>
    </source>
</evidence>
<dbReference type="SMART" id="SM00980">
    <property type="entry name" value="THAP"/>
    <property type="match status" value="1"/>
</dbReference>
<feature type="region of interest" description="Disordered" evidence="7">
    <location>
        <begin position="124"/>
        <end position="181"/>
    </location>
</feature>
<name>A0ABD1JFU4_9TELE</name>
<proteinExistence type="predicted"/>
<evidence type="ECO:0000256" key="1">
    <source>
        <dbReference type="ARBA" id="ARBA00001968"/>
    </source>
</evidence>
<evidence type="ECO:0000256" key="3">
    <source>
        <dbReference type="ARBA" id="ARBA00022771"/>
    </source>
</evidence>
<reference evidence="9 10" key="1">
    <citation type="submission" date="2024-09" db="EMBL/GenBank/DDBJ databases">
        <title>A chromosome-level genome assembly of Gray's grenadier anchovy, Coilia grayii.</title>
        <authorList>
            <person name="Fu Z."/>
        </authorList>
    </citation>
    <scope>NUCLEOTIDE SEQUENCE [LARGE SCALE GENOMIC DNA]</scope>
    <source>
        <strain evidence="9">G4</strain>
        <tissue evidence="9">Muscle</tissue>
    </source>
</reference>
<dbReference type="PANTHER" id="PTHR23080">
    <property type="entry name" value="THAP DOMAIN PROTEIN"/>
    <property type="match status" value="1"/>
</dbReference>
<feature type="domain" description="THAP-type" evidence="8">
    <location>
        <begin position="1"/>
        <end position="100"/>
    </location>
</feature>
<dbReference type="GO" id="GO:0008270">
    <property type="term" value="F:zinc ion binding"/>
    <property type="evidence" value="ECO:0007669"/>
    <property type="project" value="UniProtKB-KW"/>
</dbReference>
<evidence type="ECO:0000313" key="10">
    <source>
        <dbReference type="Proteomes" id="UP001591681"/>
    </source>
</evidence>
<dbReference type="Pfam" id="PF05485">
    <property type="entry name" value="THAP"/>
    <property type="match status" value="1"/>
</dbReference>
<evidence type="ECO:0000256" key="5">
    <source>
        <dbReference type="ARBA" id="ARBA00023125"/>
    </source>
</evidence>
<dbReference type="EMBL" id="JBHFQA010000015">
    <property type="protein sequence ID" value="KAL2086033.1"/>
    <property type="molecule type" value="Genomic_DNA"/>
</dbReference>
<comment type="caution">
    <text evidence="9">The sequence shown here is derived from an EMBL/GenBank/DDBJ whole genome shotgun (WGS) entry which is preliminary data.</text>
</comment>